<dbReference type="Proteomes" id="UP000076023">
    <property type="component" value="Unassembled WGS sequence"/>
</dbReference>
<organism evidence="1 2">
    <name type="scientific">Terrimicrobium sacchariphilum</name>
    <dbReference type="NCBI Taxonomy" id="690879"/>
    <lineage>
        <taxon>Bacteria</taxon>
        <taxon>Pseudomonadati</taxon>
        <taxon>Verrucomicrobiota</taxon>
        <taxon>Terrimicrobiia</taxon>
        <taxon>Terrimicrobiales</taxon>
        <taxon>Terrimicrobiaceae</taxon>
        <taxon>Terrimicrobium</taxon>
    </lineage>
</organism>
<reference evidence="2" key="1">
    <citation type="journal article" date="2017" name="Genome Announc.">
        <title>Draft Genome Sequence of Terrimicrobium sacchariphilum NM-5T, a Facultative Anaerobic Soil Bacterium of the Class Spartobacteria.</title>
        <authorList>
            <person name="Qiu Y.L."/>
            <person name="Tourlousse D.M."/>
            <person name="Matsuura N."/>
            <person name="Ohashi A."/>
            <person name="Sekiguchi Y."/>
        </authorList>
    </citation>
    <scope>NUCLEOTIDE SEQUENCE [LARGE SCALE GENOMIC DNA]</scope>
    <source>
        <strain evidence="2">NM-5</strain>
    </source>
</reference>
<dbReference type="InParanoid" id="A0A146G9N4"/>
<dbReference type="AlphaFoldDB" id="A0A146G9N4"/>
<gene>
    <name evidence="1" type="ORF">TSACC_22790</name>
</gene>
<proteinExistence type="predicted"/>
<name>A0A146G9N4_TERSA</name>
<keyword evidence="2" id="KW-1185">Reference proteome</keyword>
<dbReference type="EMBL" id="BDCO01000002">
    <property type="protein sequence ID" value="GAT34365.1"/>
    <property type="molecule type" value="Genomic_DNA"/>
</dbReference>
<dbReference type="STRING" id="690879.TSACC_22790"/>
<protein>
    <submittedName>
        <fullName evidence="1">Uncharacterized protein</fullName>
    </submittedName>
</protein>
<evidence type="ECO:0000313" key="2">
    <source>
        <dbReference type="Proteomes" id="UP000076023"/>
    </source>
</evidence>
<sequence length="160" mass="18494">MTPQEKKRLSLLKDRRNCFGQNDKASRKGIRFRKRWLNRCYRKSEHQALRSADVDAMEQDLLGIKRKQWRKMPDIPLGRVIQGNRASDLKWRFCQESARNPDLLDGLQAFLLAQGVQGGQLSATMKCAREMVFDFSSSDGKLDSGAAFGIAEFLRHHRQR</sequence>
<dbReference type="OrthoDB" id="8705804at2"/>
<evidence type="ECO:0000313" key="1">
    <source>
        <dbReference type="EMBL" id="GAT34365.1"/>
    </source>
</evidence>
<comment type="caution">
    <text evidence="1">The sequence shown here is derived from an EMBL/GenBank/DDBJ whole genome shotgun (WGS) entry which is preliminary data.</text>
</comment>
<accession>A0A146G9N4</accession>